<dbReference type="Proteomes" id="UP000053236">
    <property type="component" value="Unassembled WGS sequence"/>
</dbReference>
<gene>
    <name evidence="2" type="ORF">L914_10807</name>
    <name evidence="1" type="ORF">L915_22028</name>
</gene>
<dbReference type="EMBL" id="KI693534">
    <property type="protein sequence ID" value="ETM43885.1"/>
    <property type="molecule type" value="Genomic_DNA"/>
</dbReference>
<accession>W2N5S7</accession>
<evidence type="ECO:0000313" key="1">
    <source>
        <dbReference type="EMBL" id="ETK70644.1"/>
    </source>
</evidence>
<protein>
    <submittedName>
        <fullName evidence="2">Uncharacterized protein</fullName>
    </submittedName>
</protein>
<sequence length="46" mass="5231">MHPETLEQLLFLQKNRSLWNEATVAGILHQPRTPKKGLGESMSPDM</sequence>
<evidence type="ECO:0000313" key="2">
    <source>
        <dbReference type="EMBL" id="ETM43885.1"/>
    </source>
</evidence>
<proteinExistence type="predicted"/>
<dbReference type="Proteomes" id="UP000054532">
    <property type="component" value="Unassembled WGS sequence"/>
</dbReference>
<dbReference type="EMBL" id="KI690272">
    <property type="protein sequence ID" value="ETK70644.1"/>
    <property type="molecule type" value="Genomic_DNA"/>
</dbReference>
<name>W2N5S7_PHYNI</name>
<reference evidence="1" key="1">
    <citation type="submission" date="2013-11" db="EMBL/GenBank/DDBJ databases">
        <title>The Genome Sequence of Phytophthora parasitica CJ02B3.</title>
        <authorList>
            <consortium name="The Broad Institute Genomics Platform"/>
            <person name="Russ C."/>
            <person name="Tyler B."/>
            <person name="Panabieres F."/>
            <person name="Shan W."/>
            <person name="Tripathy S."/>
            <person name="Grunwald N."/>
            <person name="Machado M."/>
            <person name="Johnson C.S."/>
            <person name="Arredondo F."/>
            <person name="Hong C."/>
            <person name="Coffey M."/>
            <person name="Young S.K."/>
            <person name="Zeng Q."/>
            <person name="Gargeya S."/>
            <person name="Fitzgerald M."/>
            <person name="Abouelleil A."/>
            <person name="Alvarado L."/>
            <person name="Chapman S.B."/>
            <person name="Gainer-Dewar J."/>
            <person name="Goldberg J."/>
            <person name="Griggs A."/>
            <person name="Gujja S."/>
            <person name="Hansen M."/>
            <person name="Howarth C."/>
            <person name="Imamovic A."/>
            <person name="Ireland A."/>
            <person name="Larimer J."/>
            <person name="McCowan C."/>
            <person name="Murphy C."/>
            <person name="Pearson M."/>
            <person name="Poon T.W."/>
            <person name="Priest M."/>
            <person name="Roberts A."/>
            <person name="Saif S."/>
            <person name="Shea T."/>
            <person name="Sykes S."/>
            <person name="Wortman J."/>
            <person name="Nusbaum C."/>
            <person name="Birren B."/>
        </authorList>
    </citation>
    <scope>NUCLEOTIDE SEQUENCE [LARGE SCALE GENOMIC DNA]</scope>
    <source>
        <strain evidence="1">CJ02B3</strain>
    </source>
</reference>
<dbReference type="AlphaFoldDB" id="W2N5S7"/>
<organism evidence="2">
    <name type="scientific">Phytophthora nicotianae</name>
    <name type="common">Potato buckeye rot agent</name>
    <name type="synonym">Phytophthora parasitica</name>
    <dbReference type="NCBI Taxonomy" id="4792"/>
    <lineage>
        <taxon>Eukaryota</taxon>
        <taxon>Sar</taxon>
        <taxon>Stramenopiles</taxon>
        <taxon>Oomycota</taxon>
        <taxon>Peronosporomycetes</taxon>
        <taxon>Peronosporales</taxon>
        <taxon>Peronosporaceae</taxon>
        <taxon>Phytophthora</taxon>
    </lineage>
</organism>
<reference evidence="2" key="2">
    <citation type="submission" date="2013-11" db="EMBL/GenBank/DDBJ databases">
        <title>The Genome Sequence of Phytophthora parasitica IAC_01/95.</title>
        <authorList>
            <consortium name="The Broad Institute Genomics Platform"/>
            <person name="Russ C."/>
            <person name="Tyler B."/>
            <person name="Panabieres F."/>
            <person name="Shan W."/>
            <person name="Tripathy S."/>
            <person name="Grunwald N."/>
            <person name="Machado M."/>
            <person name="Johnson C.S."/>
            <person name="Arredondo F."/>
            <person name="Hong C."/>
            <person name="Coffey M."/>
            <person name="Young S.K."/>
            <person name="Zeng Q."/>
            <person name="Gargeya S."/>
            <person name="Fitzgerald M."/>
            <person name="Abouelleil A."/>
            <person name="Alvarado L."/>
            <person name="Chapman S.B."/>
            <person name="Gainer-Dewar J."/>
            <person name="Goldberg J."/>
            <person name="Griggs A."/>
            <person name="Gujja S."/>
            <person name="Hansen M."/>
            <person name="Howarth C."/>
            <person name="Imamovic A."/>
            <person name="Ireland A."/>
            <person name="Larimer J."/>
            <person name="McCowan C."/>
            <person name="Murphy C."/>
            <person name="Pearson M."/>
            <person name="Poon T.W."/>
            <person name="Priest M."/>
            <person name="Roberts A."/>
            <person name="Saif S."/>
            <person name="Shea T."/>
            <person name="Sykes S."/>
            <person name="Wortman J."/>
            <person name="Nusbaum C."/>
            <person name="Birren B."/>
        </authorList>
    </citation>
    <scope>NUCLEOTIDE SEQUENCE [LARGE SCALE GENOMIC DNA]</scope>
    <source>
        <strain evidence="2">IAC_01/95</strain>
    </source>
</reference>